<dbReference type="eggNOG" id="COG0457">
    <property type="taxonomic scope" value="Bacteria"/>
</dbReference>
<protein>
    <submittedName>
        <fullName evidence="1">Uncharacterized protein</fullName>
    </submittedName>
</protein>
<dbReference type="KEGG" id="ppd:Ppro_1127"/>
<name>A1AN31_PELPD</name>
<accession>A1AN31</accession>
<dbReference type="OrthoDB" id="9149083at2"/>
<evidence type="ECO:0000313" key="1">
    <source>
        <dbReference type="EMBL" id="ABK98751.1"/>
    </source>
</evidence>
<dbReference type="PANTHER" id="PTHR19959:SF119">
    <property type="entry name" value="FUNGAL LIPASE-LIKE DOMAIN-CONTAINING PROTEIN"/>
    <property type="match status" value="1"/>
</dbReference>
<organism evidence="1 2">
    <name type="scientific">Pelobacter propionicus (strain DSM 2379 / NBRC 103807 / OttBd1)</name>
    <dbReference type="NCBI Taxonomy" id="338966"/>
    <lineage>
        <taxon>Bacteria</taxon>
        <taxon>Pseudomonadati</taxon>
        <taxon>Thermodesulfobacteriota</taxon>
        <taxon>Desulfuromonadia</taxon>
        <taxon>Desulfuromonadales</taxon>
        <taxon>Desulfuromonadaceae</taxon>
        <taxon>Pelobacter</taxon>
    </lineage>
</organism>
<dbReference type="STRING" id="338966.Ppro_1127"/>
<dbReference type="PANTHER" id="PTHR19959">
    <property type="entry name" value="KINESIN LIGHT CHAIN"/>
    <property type="match status" value="1"/>
</dbReference>
<proteinExistence type="predicted"/>
<dbReference type="SUPFAM" id="SSF48452">
    <property type="entry name" value="TPR-like"/>
    <property type="match status" value="1"/>
</dbReference>
<sequence>MTAECVKPDRLLGQAGCYVVEGGDGGRAAYRLVHQRLVEHLHPKPNKMAERRVEEEVASRIALALIEYYIGLLGGGCSPHDHRYLWNYVWQHCSVAGERGITALRKLVKFKPDAFLPDLAGALNNLGIRYSEVGRRQEAVAPMEEAVNTYRELVETNPAFLPDLAMALTNLGIRYSQVGRRQEAVAPAEEAVNTYRELVETNPAFLPDLAGALNNLGILYSEVGMNDEIDGHWDTVLRSLEQPRAKAFLLIRRAETRTAGSPTVIDDLLNAQAMLVDDDRDLIADFHTICRTLRGFSPTTFDAAWLDKSGCMPPAWLLLDNDRIELMVQWLKSETWEIGKRFLAEHRDGLLAGEAETALDEIALYLDDPSVLEPYYSLLRQVRDIGIEEAYQAILSSTEDLMGD</sequence>
<evidence type="ECO:0000313" key="2">
    <source>
        <dbReference type="Proteomes" id="UP000006732"/>
    </source>
</evidence>
<dbReference type="InterPro" id="IPR011990">
    <property type="entry name" value="TPR-like_helical_dom_sf"/>
</dbReference>
<dbReference type="Gene3D" id="1.25.40.10">
    <property type="entry name" value="Tetratricopeptide repeat domain"/>
    <property type="match status" value="1"/>
</dbReference>
<dbReference type="AlphaFoldDB" id="A1AN31"/>
<dbReference type="Proteomes" id="UP000006732">
    <property type="component" value="Chromosome"/>
</dbReference>
<reference evidence="1 2" key="1">
    <citation type="submission" date="2006-10" db="EMBL/GenBank/DDBJ databases">
        <title>Complete sequence of chromosome of Pelobacter propionicus DSM 2379.</title>
        <authorList>
            <consortium name="US DOE Joint Genome Institute"/>
            <person name="Copeland A."/>
            <person name="Lucas S."/>
            <person name="Lapidus A."/>
            <person name="Barry K."/>
            <person name="Detter J.C."/>
            <person name="Glavina del Rio T."/>
            <person name="Hammon N."/>
            <person name="Israni S."/>
            <person name="Dalin E."/>
            <person name="Tice H."/>
            <person name="Pitluck S."/>
            <person name="Saunders E."/>
            <person name="Brettin T."/>
            <person name="Bruce D."/>
            <person name="Han C."/>
            <person name="Tapia R."/>
            <person name="Schmutz J."/>
            <person name="Larimer F."/>
            <person name="Land M."/>
            <person name="Hauser L."/>
            <person name="Kyrpides N."/>
            <person name="Kim E."/>
            <person name="Lovley D."/>
            <person name="Richardson P."/>
        </authorList>
    </citation>
    <scope>NUCLEOTIDE SEQUENCE [LARGE SCALE GENOMIC DNA]</scope>
    <source>
        <strain evidence="2">DSM 2379 / NBRC 103807 / OttBd1</strain>
    </source>
</reference>
<dbReference type="HOGENOM" id="CLU_681245_0_0_7"/>
<dbReference type="Pfam" id="PF13374">
    <property type="entry name" value="TPR_10"/>
    <property type="match status" value="2"/>
</dbReference>
<keyword evidence="2" id="KW-1185">Reference proteome</keyword>
<gene>
    <name evidence="1" type="ordered locus">Ppro_1127</name>
</gene>
<dbReference type="EMBL" id="CP000482">
    <property type="protein sequence ID" value="ABK98751.1"/>
    <property type="molecule type" value="Genomic_DNA"/>
</dbReference>